<dbReference type="Proteomes" id="UP000076798">
    <property type="component" value="Unassembled WGS sequence"/>
</dbReference>
<feature type="region of interest" description="Disordered" evidence="1">
    <location>
        <begin position="1"/>
        <end position="66"/>
    </location>
</feature>
<accession>A0A165X5M7</accession>
<organism evidence="2 3">
    <name type="scientific">Sistotremastrum suecicum HHB10207 ss-3</name>
    <dbReference type="NCBI Taxonomy" id="1314776"/>
    <lineage>
        <taxon>Eukaryota</taxon>
        <taxon>Fungi</taxon>
        <taxon>Dikarya</taxon>
        <taxon>Basidiomycota</taxon>
        <taxon>Agaricomycotina</taxon>
        <taxon>Agaricomycetes</taxon>
        <taxon>Sistotremastrales</taxon>
        <taxon>Sistotremastraceae</taxon>
        <taxon>Sistotremastrum</taxon>
    </lineage>
</organism>
<proteinExistence type="predicted"/>
<gene>
    <name evidence="2" type="ORF">SISSUDRAFT_649726</name>
</gene>
<name>A0A165X5M7_9AGAM</name>
<evidence type="ECO:0000256" key="1">
    <source>
        <dbReference type="SAM" id="MobiDB-lite"/>
    </source>
</evidence>
<reference evidence="2 3" key="1">
    <citation type="journal article" date="2016" name="Mol. Biol. Evol.">
        <title>Comparative Genomics of Early-Diverging Mushroom-Forming Fungi Provides Insights into the Origins of Lignocellulose Decay Capabilities.</title>
        <authorList>
            <person name="Nagy L.G."/>
            <person name="Riley R."/>
            <person name="Tritt A."/>
            <person name="Adam C."/>
            <person name="Daum C."/>
            <person name="Floudas D."/>
            <person name="Sun H."/>
            <person name="Yadav J.S."/>
            <person name="Pangilinan J."/>
            <person name="Larsson K.H."/>
            <person name="Matsuura K."/>
            <person name="Barry K."/>
            <person name="Labutti K."/>
            <person name="Kuo R."/>
            <person name="Ohm R.A."/>
            <person name="Bhattacharya S.S."/>
            <person name="Shirouzu T."/>
            <person name="Yoshinaga Y."/>
            <person name="Martin F.M."/>
            <person name="Grigoriev I.V."/>
            <person name="Hibbett D.S."/>
        </authorList>
    </citation>
    <scope>NUCLEOTIDE SEQUENCE [LARGE SCALE GENOMIC DNA]</scope>
    <source>
        <strain evidence="2 3">HHB10207 ss-3</strain>
    </source>
</reference>
<protein>
    <submittedName>
        <fullName evidence="2">Uncharacterized protein</fullName>
    </submittedName>
</protein>
<evidence type="ECO:0000313" key="3">
    <source>
        <dbReference type="Proteomes" id="UP000076798"/>
    </source>
</evidence>
<sequence>MDFKNDNKRYYKPYIVPSHHMAPPDAAKIPERTAARASPRAPSPPPGGSPSPSRAAERASGASPSL</sequence>
<dbReference type="EMBL" id="KV428443">
    <property type="protein sequence ID" value="KZT31851.1"/>
    <property type="molecule type" value="Genomic_DNA"/>
</dbReference>
<dbReference type="AlphaFoldDB" id="A0A165X5M7"/>
<feature type="compositionally biased region" description="Low complexity" evidence="1">
    <location>
        <begin position="50"/>
        <end position="66"/>
    </location>
</feature>
<evidence type="ECO:0000313" key="2">
    <source>
        <dbReference type="EMBL" id="KZT31851.1"/>
    </source>
</evidence>
<keyword evidence="3" id="KW-1185">Reference proteome</keyword>